<keyword evidence="2" id="KW-1133">Transmembrane helix</keyword>
<dbReference type="InParanoid" id="A0A218Z9K9"/>
<proteinExistence type="predicted"/>
<evidence type="ECO:0000256" key="1">
    <source>
        <dbReference type="SAM" id="MobiDB-lite"/>
    </source>
</evidence>
<gene>
    <name evidence="3" type="ORF">B2J93_9311</name>
</gene>
<dbReference type="Proteomes" id="UP000242519">
    <property type="component" value="Unassembled WGS sequence"/>
</dbReference>
<accession>A0A218Z9K9</accession>
<feature type="region of interest" description="Disordered" evidence="1">
    <location>
        <begin position="48"/>
        <end position="123"/>
    </location>
</feature>
<keyword evidence="2" id="KW-0472">Membrane</keyword>
<keyword evidence="4" id="KW-1185">Reference proteome</keyword>
<dbReference type="EMBL" id="MZNU01000116">
    <property type="protein sequence ID" value="OWP04243.1"/>
    <property type="molecule type" value="Genomic_DNA"/>
</dbReference>
<feature type="transmembrane region" description="Helical" evidence="2">
    <location>
        <begin position="12"/>
        <end position="42"/>
    </location>
</feature>
<dbReference type="AlphaFoldDB" id="A0A218Z9K9"/>
<comment type="caution">
    <text evidence="3">The sequence shown here is derived from an EMBL/GenBank/DDBJ whole genome shotgun (WGS) entry which is preliminary data.</text>
</comment>
<sequence>MHVVDVVVDVIIVAAVAAVAAAVIAAVIAAFIAAVPVVVLVVRAAAAAGRARHTNQRCAVRYGTAPGPPSRRPRCRAERSTVAGAKTSSVRSLGTPSTGPGAGADPPPGQKCESVRGAVEDML</sequence>
<protein>
    <submittedName>
        <fullName evidence="3">Uncharacterized protein</fullName>
    </submittedName>
</protein>
<evidence type="ECO:0000313" key="3">
    <source>
        <dbReference type="EMBL" id="OWP04243.1"/>
    </source>
</evidence>
<name>A0A218Z9K9_9HELO</name>
<organism evidence="3 4">
    <name type="scientific">Diplocarpon coronariae</name>
    <dbReference type="NCBI Taxonomy" id="2795749"/>
    <lineage>
        <taxon>Eukaryota</taxon>
        <taxon>Fungi</taxon>
        <taxon>Dikarya</taxon>
        <taxon>Ascomycota</taxon>
        <taxon>Pezizomycotina</taxon>
        <taxon>Leotiomycetes</taxon>
        <taxon>Helotiales</taxon>
        <taxon>Drepanopezizaceae</taxon>
        <taxon>Diplocarpon</taxon>
    </lineage>
</organism>
<keyword evidence="2" id="KW-0812">Transmembrane</keyword>
<reference evidence="3 4" key="1">
    <citation type="submission" date="2017-04" db="EMBL/GenBank/DDBJ databases">
        <title>Draft genome sequence of Marssonina coronaria NL1: causal agent of apple blotch.</title>
        <authorList>
            <person name="Cheng Q."/>
        </authorList>
    </citation>
    <scope>NUCLEOTIDE SEQUENCE [LARGE SCALE GENOMIC DNA]</scope>
    <source>
        <strain evidence="3 4">NL1</strain>
    </source>
</reference>
<evidence type="ECO:0000313" key="4">
    <source>
        <dbReference type="Proteomes" id="UP000242519"/>
    </source>
</evidence>
<evidence type="ECO:0000256" key="2">
    <source>
        <dbReference type="SAM" id="Phobius"/>
    </source>
</evidence>